<feature type="domain" description="Glycosyltransferase 2-like" evidence="8">
    <location>
        <begin position="253"/>
        <end position="467"/>
    </location>
</feature>
<keyword evidence="5 7" id="KW-1133">Transmembrane helix</keyword>
<feature type="transmembrane region" description="Helical" evidence="7">
    <location>
        <begin position="402"/>
        <end position="430"/>
    </location>
</feature>
<feature type="transmembrane region" description="Helical" evidence="7">
    <location>
        <begin position="450"/>
        <end position="469"/>
    </location>
</feature>
<accession>V5GDI9</accession>
<dbReference type="PANTHER" id="PTHR43867">
    <property type="entry name" value="CELLULOSE SYNTHASE CATALYTIC SUBUNIT A [UDP-FORMING]"/>
    <property type="match status" value="1"/>
</dbReference>
<organism evidence="9 10">
    <name type="scientific">Byssochlamys spectabilis (strain No. 5 / NBRC 109023)</name>
    <name type="common">Paecilomyces variotii</name>
    <dbReference type="NCBI Taxonomy" id="1356009"/>
    <lineage>
        <taxon>Eukaryota</taxon>
        <taxon>Fungi</taxon>
        <taxon>Dikarya</taxon>
        <taxon>Ascomycota</taxon>
        <taxon>Pezizomycotina</taxon>
        <taxon>Eurotiomycetes</taxon>
        <taxon>Eurotiomycetidae</taxon>
        <taxon>Eurotiales</taxon>
        <taxon>Thermoascaceae</taxon>
        <taxon>Paecilomyces</taxon>
    </lineage>
</organism>
<dbReference type="InterPro" id="IPR029044">
    <property type="entry name" value="Nucleotide-diphossugar_trans"/>
</dbReference>
<dbReference type="eggNOG" id="ENOG502R995">
    <property type="taxonomic scope" value="Eukaryota"/>
</dbReference>
<dbReference type="GO" id="GO:0016757">
    <property type="term" value="F:glycosyltransferase activity"/>
    <property type="evidence" value="ECO:0007669"/>
    <property type="project" value="UniProtKB-KW"/>
</dbReference>
<keyword evidence="3 9" id="KW-0808">Transferase</keyword>
<evidence type="ECO:0000256" key="6">
    <source>
        <dbReference type="ARBA" id="ARBA00023136"/>
    </source>
</evidence>
<dbReference type="InterPro" id="IPR050321">
    <property type="entry name" value="Glycosyltr_2/OpgH_subfam"/>
</dbReference>
<evidence type="ECO:0000256" key="1">
    <source>
        <dbReference type="ARBA" id="ARBA00004141"/>
    </source>
</evidence>
<keyword evidence="10" id="KW-1185">Reference proteome</keyword>
<protein>
    <submittedName>
        <fullName evidence="9">Similar to N-acetylglucosaminyltransferase</fullName>
    </submittedName>
</protein>
<dbReference type="Gene3D" id="3.90.550.10">
    <property type="entry name" value="Spore Coat Polysaccharide Biosynthesis Protein SpsA, Chain A"/>
    <property type="match status" value="1"/>
</dbReference>
<comment type="caution">
    <text evidence="9">The sequence shown here is derived from an EMBL/GenBank/DDBJ whole genome shotgun (WGS) entry which is preliminary data.</text>
</comment>
<evidence type="ECO:0000256" key="4">
    <source>
        <dbReference type="ARBA" id="ARBA00022692"/>
    </source>
</evidence>
<evidence type="ECO:0000259" key="8">
    <source>
        <dbReference type="Pfam" id="PF13632"/>
    </source>
</evidence>
<evidence type="ECO:0000313" key="10">
    <source>
        <dbReference type="Proteomes" id="UP000018001"/>
    </source>
</evidence>
<proteinExistence type="predicted"/>
<feature type="transmembrane region" description="Helical" evidence="7">
    <location>
        <begin position="481"/>
        <end position="505"/>
    </location>
</feature>
<name>V5GDI9_BYSSN</name>
<dbReference type="SUPFAM" id="SSF53448">
    <property type="entry name" value="Nucleotide-diphospho-sugar transferases"/>
    <property type="match status" value="1"/>
</dbReference>
<feature type="transmembrane region" description="Helical" evidence="7">
    <location>
        <begin position="64"/>
        <end position="83"/>
    </location>
</feature>
<dbReference type="InParanoid" id="V5GDI9"/>
<feature type="transmembrane region" description="Helical" evidence="7">
    <location>
        <begin position="95"/>
        <end position="118"/>
    </location>
</feature>
<dbReference type="Proteomes" id="UP000018001">
    <property type="component" value="Unassembled WGS sequence"/>
</dbReference>
<keyword evidence="6 7" id="KW-0472">Membrane</keyword>
<evidence type="ECO:0000313" key="9">
    <source>
        <dbReference type="EMBL" id="GAE00152.1"/>
    </source>
</evidence>
<evidence type="ECO:0000256" key="5">
    <source>
        <dbReference type="ARBA" id="ARBA00022989"/>
    </source>
</evidence>
<dbReference type="OrthoDB" id="72851at2759"/>
<dbReference type="PANTHER" id="PTHR43867:SF2">
    <property type="entry name" value="CELLULOSE SYNTHASE CATALYTIC SUBUNIT A [UDP-FORMING]"/>
    <property type="match status" value="1"/>
</dbReference>
<keyword evidence="2 9" id="KW-0328">Glycosyltransferase</keyword>
<keyword evidence="4 7" id="KW-0812">Transmembrane</keyword>
<dbReference type="EMBL" id="BAUL01000359">
    <property type="protein sequence ID" value="GAE00152.1"/>
    <property type="molecule type" value="Genomic_DNA"/>
</dbReference>
<sequence length="520" mass="59674">MITSETIQPRFHLSLFLAMAPEKSTVALTAGPMACSEVDLRGGRPRFSSLQAAIRKIGDFIQDWTPFLLVASYFFFSTCIYMVCSEKLIEVFWFIYLTTNFYIAGNSFIEAFMCMAPARDARKARMKAEANGWKFPTPDDQLLHLDLIIVAYLPNEKDIILDRVHYALERIIYPKNKITINVVYNTPTPIEPLETELRELAREHPNLRIVQVPNSTSKAHNLNYFLTLDTGSDVIAIFDCDHYTHPYGPRWAIERFMSNPKIDIVQGRCVVFNAAVSFMTGMISVEFDKIYAVSHPGRSALWGFALFTGSNGYWRSHFLRELKMDDSMLTEDIDSTLRALSKGAHIEHDLNVVSYELAPVTWLALWNQRARWAQGWAQASMRHLILTFNKPTRGSRNKKMRFGLMSLLLIREMSYYLVTQYCCLVLSVIILHFPKTPIAFARLIYFQYPISQWLFIISAICLVATLWITDRAKSEFISLPMIIMFSILYPIYLVVTAVVGLYGHARQVSKYTSWNTTARG</sequence>
<dbReference type="Pfam" id="PF13632">
    <property type="entry name" value="Glyco_trans_2_3"/>
    <property type="match status" value="1"/>
</dbReference>
<dbReference type="InterPro" id="IPR001173">
    <property type="entry name" value="Glyco_trans_2-like"/>
</dbReference>
<evidence type="ECO:0000256" key="3">
    <source>
        <dbReference type="ARBA" id="ARBA00022679"/>
    </source>
</evidence>
<dbReference type="GO" id="GO:0016020">
    <property type="term" value="C:membrane"/>
    <property type="evidence" value="ECO:0007669"/>
    <property type="project" value="UniProtKB-SubCell"/>
</dbReference>
<comment type="subcellular location">
    <subcellularLocation>
        <location evidence="1">Membrane</location>
        <topology evidence="1">Multi-pass membrane protein</topology>
    </subcellularLocation>
</comment>
<evidence type="ECO:0000256" key="2">
    <source>
        <dbReference type="ARBA" id="ARBA00022676"/>
    </source>
</evidence>
<evidence type="ECO:0000256" key="7">
    <source>
        <dbReference type="SAM" id="Phobius"/>
    </source>
</evidence>
<gene>
    <name evidence="9" type="ORF">PVAR5_8888</name>
</gene>
<dbReference type="CDD" id="cd06423">
    <property type="entry name" value="CESA_like"/>
    <property type="match status" value="1"/>
</dbReference>
<dbReference type="HOGENOM" id="CLU_025638_0_0_1"/>
<dbReference type="AlphaFoldDB" id="V5GDI9"/>
<reference evidence="10" key="1">
    <citation type="journal article" date="2014" name="Genome Announc.">
        <title>Draft genome sequence of the formaldehyde-resistant fungus Byssochlamys spectabilis No. 5 (anamorph Paecilomyces variotii No. 5) (NBRC109023).</title>
        <authorList>
            <person name="Oka T."/>
            <person name="Ekino K."/>
            <person name="Fukuda K."/>
            <person name="Nomura Y."/>
        </authorList>
    </citation>
    <scope>NUCLEOTIDE SEQUENCE [LARGE SCALE GENOMIC DNA]</scope>
    <source>
        <strain evidence="10">No. 5 / NBRC 109023</strain>
    </source>
</reference>